<feature type="compositionally biased region" description="Basic and acidic residues" evidence="1">
    <location>
        <begin position="40"/>
        <end position="51"/>
    </location>
</feature>
<feature type="region of interest" description="Disordered" evidence="1">
    <location>
        <begin position="34"/>
        <end position="64"/>
    </location>
</feature>
<reference evidence="3" key="1">
    <citation type="journal article" date="2011" name="Nat. Biotechnol.">
        <title>The genomic sequence of the Chinese hamster ovary (CHO)-K1 cell line.</title>
        <authorList>
            <person name="Xu X."/>
            <person name="Nagarajan H."/>
            <person name="Lewis N.E."/>
            <person name="Pan S."/>
            <person name="Cai Z."/>
            <person name="Liu X."/>
            <person name="Chen W."/>
            <person name="Xie M."/>
            <person name="Wang W."/>
            <person name="Hammond S."/>
            <person name="Andersen M.R."/>
            <person name="Neff N."/>
            <person name="Passarelli B."/>
            <person name="Koh W."/>
            <person name="Fan H.C."/>
            <person name="Wang J."/>
            <person name="Gui Y."/>
            <person name="Lee K.H."/>
            <person name="Betenbaugh M.J."/>
            <person name="Quake S.R."/>
            <person name="Famili I."/>
            <person name="Palsson B.O."/>
            <person name="Wang J."/>
        </authorList>
    </citation>
    <scope>NUCLEOTIDE SEQUENCE [LARGE SCALE GENOMIC DNA]</scope>
    <source>
        <strain evidence="3">CHO K1 cell line</strain>
    </source>
</reference>
<accession>G3HJE7</accession>
<dbReference type="EMBL" id="JH000428">
    <property type="protein sequence ID" value="EGW00023.1"/>
    <property type="molecule type" value="Genomic_DNA"/>
</dbReference>
<dbReference type="AlphaFoldDB" id="G3HJE7"/>
<evidence type="ECO:0000256" key="1">
    <source>
        <dbReference type="SAM" id="MobiDB-lite"/>
    </source>
</evidence>
<gene>
    <name evidence="2" type="ORF">I79_010791</name>
</gene>
<proteinExistence type="predicted"/>
<protein>
    <submittedName>
        <fullName evidence="2">Uncharacterized protein</fullName>
    </submittedName>
</protein>
<name>G3HJE7_CRIGR</name>
<evidence type="ECO:0000313" key="3">
    <source>
        <dbReference type="Proteomes" id="UP000001075"/>
    </source>
</evidence>
<organism evidence="2 3">
    <name type="scientific">Cricetulus griseus</name>
    <name type="common">Chinese hamster</name>
    <name type="synonym">Cricetulus barabensis griseus</name>
    <dbReference type="NCBI Taxonomy" id="10029"/>
    <lineage>
        <taxon>Eukaryota</taxon>
        <taxon>Metazoa</taxon>
        <taxon>Chordata</taxon>
        <taxon>Craniata</taxon>
        <taxon>Vertebrata</taxon>
        <taxon>Euteleostomi</taxon>
        <taxon>Mammalia</taxon>
        <taxon>Eutheria</taxon>
        <taxon>Euarchontoglires</taxon>
        <taxon>Glires</taxon>
        <taxon>Rodentia</taxon>
        <taxon>Myomorpha</taxon>
        <taxon>Muroidea</taxon>
        <taxon>Cricetidae</taxon>
        <taxon>Cricetinae</taxon>
        <taxon>Cricetulus</taxon>
    </lineage>
</organism>
<sequence length="64" mass="6944">MVTSDRLGWVGMGPWLWKVVEELVLLCSGTKGVAFTSNKHTSDDGSGDTRRYSVASAPLHSEGY</sequence>
<dbReference type="Proteomes" id="UP000001075">
    <property type="component" value="Unassembled WGS sequence"/>
</dbReference>
<dbReference type="InParanoid" id="G3HJE7"/>
<evidence type="ECO:0000313" key="2">
    <source>
        <dbReference type="EMBL" id="EGW00023.1"/>
    </source>
</evidence>